<evidence type="ECO:0000256" key="1">
    <source>
        <dbReference type="SAM" id="MobiDB-lite"/>
    </source>
</evidence>
<sequence length="128" mass="13813">MQPVAPPFPDYVPGSEHPPSPGYMPGSEHPPSPVEIPYIPEPEYPEYFVPSDAEAPLEDQYLPIDASPTVASPGYTRLRRARKTVRLEPPMLASIEACITRHAALLSPPLPVSSLPLPLPSPLTTGPT</sequence>
<proteinExistence type="predicted"/>
<dbReference type="EMBL" id="BKCJ011433576">
    <property type="protein sequence ID" value="GFD33285.1"/>
    <property type="molecule type" value="Genomic_DNA"/>
</dbReference>
<protein>
    <submittedName>
        <fullName evidence="2">Uncharacterized protein</fullName>
    </submittedName>
</protein>
<reference evidence="2" key="1">
    <citation type="journal article" date="2019" name="Sci. Rep.">
        <title>Draft genome of Tanacetum cinerariifolium, the natural source of mosquito coil.</title>
        <authorList>
            <person name="Yamashiro T."/>
            <person name="Shiraishi A."/>
            <person name="Satake H."/>
            <person name="Nakayama K."/>
        </authorList>
    </citation>
    <scope>NUCLEOTIDE SEQUENCE</scope>
</reference>
<dbReference type="AlphaFoldDB" id="A0A699VCX3"/>
<organism evidence="2">
    <name type="scientific">Tanacetum cinerariifolium</name>
    <name type="common">Dalmatian daisy</name>
    <name type="synonym">Chrysanthemum cinerariifolium</name>
    <dbReference type="NCBI Taxonomy" id="118510"/>
    <lineage>
        <taxon>Eukaryota</taxon>
        <taxon>Viridiplantae</taxon>
        <taxon>Streptophyta</taxon>
        <taxon>Embryophyta</taxon>
        <taxon>Tracheophyta</taxon>
        <taxon>Spermatophyta</taxon>
        <taxon>Magnoliopsida</taxon>
        <taxon>eudicotyledons</taxon>
        <taxon>Gunneridae</taxon>
        <taxon>Pentapetalae</taxon>
        <taxon>asterids</taxon>
        <taxon>campanulids</taxon>
        <taxon>Asterales</taxon>
        <taxon>Asteraceae</taxon>
        <taxon>Asteroideae</taxon>
        <taxon>Anthemideae</taxon>
        <taxon>Anthemidinae</taxon>
        <taxon>Tanacetum</taxon>
    </lineage>
</organism>
<name>A0A699VCX3_TANCI</name>
<accession>A0A699VCX3</accession>
<gene>
    <name evidence="2" type="ORF">Tci_905254</name>
</gene>
<feature type="region of interest" description="Disordered" evidence="1">
    <location>
        <begin position="1"/>
        <end position="39"/>
    </location>
</feature>
<comment type="caution">
    <text evidence="2">The sequence shown here is derived from an EMBL/GenBank/DDBJ whole genome shotgun (WGS) entry which is preliminary data.</text>
</comment>
<evidence type="ECO:0000313" key="2">
    <source>
        <dbReference type="EMBL" id="GFD33285.1"/>
    </source>
</evidence>
<feature type="non-terminal residue" evidence="2">
    <location>
        <position position="128"/>
    </location>
</feature>